<dbReference type="GO" id="GO:0005829">
    <property type="term" value="C:cytosol"/>
    <property type="evidence" value="ECO:0007669"/>
    <property type="project" value="TreeGrafter"/>
</dbReference>
<evidence type="ECO:0000313" key="11">
    <source>
        <dbReference type="EMBL" id="EIW89973.1"/>
    </source>
</evidence>
<dbReference type="GO" id="GO:0008153">
    <property type="term" value="P:4-aminobenzoate biosynthetic process"/>
    <property type="evidence" value="ECO:0007669"/>
    <property type="project" value="UniProtKB-UniRule"/>
</dbReference>
<dbReference type="InterPro" id="IPR043132">
    <property type="entry name" value="BCAT-like_C"/>
</dbReference>
<evidence type="ECO:0000256" key="7">
    <source>
        <dbReference type="ARBA" id="ARBA00035633"/>
    </source>
</evidence>
<dbReference type="AlphaFoldDB" id="I8UD98"/>
<dbReference type="Gene3D" id="3.20.10.10">
    <property type="entry name" value="D-amino Acid Aminotransferase, subunit A, domain 2"/>
    <property type="match status" value="1"/>
</dbReference>
<dbReference type="PANTHER" id="PTHR42743">
    <property type="entry name" value="AMINO-ACID AMINOTRANSFERASE"/>
    <property type="match status" value="1"/>
</dbReference>
<dbReference type="InterPro" id="IPR043131">
    <property type="entry name" value="BCAT-like_N"/>
</dbReference>
<evidence type="ECO:0000256" key="4">
    <source>
        <dbReference type="ARBA" id="ARBA00022898"/>
    </source>
</evidence>
<dbReference type="InterPro" id="IPR001544">
    <property type="entry name" value="Aminotrans_IV"/>
</dbReference>
<protein>
    <recommendedName>
        <fullName evidence="8 10">Aminodeoxychorismate lyase</fullName>
        <ecNumber evidence="8 10">4.1.3.38</ecNumber>
    </recommendedName>
</protein>
<comment type="similarity">
    <text evidence="2">Belongs to the class-IV pyridoxal-phosphate-dependent aminotransferase family.</text>
</comment>
<accession>I8UD98</accession>
<keyword evidence="5" id="KW-0289">Folate biosynthesis</keyword>
<sequence length="265" mass="28945">MADFILIDSPVTAAVAGGCRALQYGDGLFTTMRVSQGEIALWPLHLARLQYSAKQLGFAEPDWQQLATWLQAQAQTRTDDCVFKLLISRGIGGRGYAPDPQAQVRCYLYQAPLPDYSVVKSTGLKVGVATLRLARQPALAGLKHCNRLEQVMLKQQLACTALDDFIVADTNDLVVEGTAANLFYQLAGHWYTPPLDACGVAGVMRKHIMSQLPLVAERELPLQELPAVTAMFFTNALLGMAAVRDLADRTLDLAAVRSIQQQVLC</sequence>
<dbReference type="InterPro" id="IPR050571">
    <property type="entry name" value="Class-IV_PLP-Dep_Aminotrnsfr"/>
</dbReference>
<keyword evidence="11" id="KW-0032">Aminotransferase</keyword>
<dbReference type="InterPro" id="IPR036038">
    <property type="entry name" value="Aminotransferase-like"/>
</dbReference>
<evidence type="ECO:0000256" key="10">
    <source>
        <dbReference type="NCBIfam" id="TIGR03461"/>
    </source>
</evidence>
<dbReference type="Pfam" id="PF01063">
    <property type="entry name" value="Aminotran_4"/>
    <property type="match status" value="1"/>
</dbReference>
<comment type="pathway">
    <text evidence="7">Cofactor biosynthesis; tetrahydrofolate biosynthesis; 4-aminobenzoate from chorismate: step 2/2.</text>
</comment>
<dbReference type="STRING" id="1195246.AGRI_03734"/>
<evidence type="ECO:0000313" key="12">
    <source>
        <dbReference type="Proteomes" id="UP000035062"/>
    </source>
</evidence>
<proteinExistence type="inferred from homology"/>
<comment type="subunit">
    <text evidence="3">Homodimer.</text>
</comment>
<reference evidence="11 12" key="1">
    <citation type="journal article" date="2012" name="J. Bacteriol.">
        <title>Genome Sequence of Pectin-Degrading Alishewanella agri, Isolated from Landfill Soil.</title>
        <authorList>
            <person name="Kim J."/>
            <person name="Jung J."/>
            <person name="Sung J.S."/>
            <person name="Chun J."/>
            <person name="Park W."/>
        </authorList>
    </citation>
    <scope>NUCLEOTIDE SEQUENCE [LARGE SCALE GENOMIC DNA]</scope>
    <source>
        <strain evidence="11 12">BL06</strain>
    </source>
</reference>
<comment type="cofactor">
    <cofactor evidence="1">
        <name>pyridoxal 5'-phosphate</name>
        <dbReference type="ChEBI" id="CHEBI:597326"/>
    </cofactor>
</comment>
<keyword evidence="4" id="KW-0663">Pyridoxal phosphate</keyword>
<dbReference type="RefSeq" id="WP_008983678.1">
    <property type="nucleotide sequence ID" value="NZ_AKKU01000009.1"/>
</dbReference>
<gene>
    <name evidence="11" type="ORF">AGRI_03734</name>
</gene>
<dbReference type="EMBL" id="AKKU01000009">
    <property type="protein sequence ID" value="EIW89973.1"/>
    <property type="molecule type" value="Genomic_DNA"/>
</dbReference>
<comment type="catalytic activity">
    <reaction evidence="9">
        <text>4-amino-4-deoxychorismate = 4-aminobenzoate + pyruvate + H(+)</text>
        <dbReference type="Rhea" id="RHEA:16201"/>
        <dbReference type="ChEBI" id="CHEBI:15361"/>
        <dbReference type="ChEBI" id="CHEBI:15378"/>
        <dbReference type="ChEBI" id="CHEBI:17836"/>
        <dbReference type="ChEBI" id="CHEBI:58406"/>
        <dbReference type="EC" id="4.1.3.38"/>
    </reaction>
</comment>
<dbReference type="eggNOG" id="COG0115">
    <property type="taxonomic scope" value="Bacteria"/>
</dbReference>
<dbReference type="PANTHER" id="PTHR42743:SF2">
    <property type="entry name" value="AMINODEOXYCHORISMATE LYASE"/>
    <property type="match status" value="1"/>
</dbReference>
<keyword evidence="12" id="KW-1185">Reference proteome</keyword>
<dbReference type="GO" id="GO:0030170">
    <property type="term" value="F:pyridoxal phosphate binding"/>
    <property type="evidence" value="ECO:0007669"/>
    <property type="project" value="InterPro"/>
</dbReference>
<evidence type="ECO:0000256" key="2">
    <source>
        <dbReference type="ARBA" id="ARBA00009320"/>
    </source>
</evidence>
<evidence type="ECO:0000256" key="6">
    <source>
        <dbReference type="ARBA" id="ARBA00023239"/>
    </source>
</evidence>
<evidence type="ECO:0000256" key="9">
    <source>
        <dbReference type="ARBA" id="ARBA00049529"/>
    </source>
</evidence>
<evidence type="ECO:0000256" key="8">
    <source>
        <dbReference type="ARBA" id="ARBA00035676"/>
    </source>
</evidence>
<dbReference type="NCBIfam" id="TIGR03461">
    <property type="entry name" value="pabC_Proteo"/>
    <property type="match status" value="1"/>
</dbReference>
<evidence type="ECO:0000256" key="3">
    <source>
        <dbReference type="ARBA" id="ARBA00011738"/>
    </source>
</evidence>
<dbReference type="Gene3D" id="3.30.470.10">
    <property type="match status" value="1"/>
</dbReference>
<organism evidence="11 12">
    <name type="scientific">Alishewanella agri BL06</name>
    <dbReference type="NCBI Taxonomy" id="1195246"/>
    <lineage>
        <taxon>Bacteria</taxon>
        <taxon>Pseudomonadati</taxon>
        <taxon>Pseudomonadota</taxon>
        <taxon>Gammaproteobacteria</taxon>
        <taxon>Alteromonadales</taxon>
        <taxon>Alteromonadaceae</taxon>
        <taxon>Alishewanella</taxon>
    </lineage>
</organism>
<dbReference type="GO" id="GO:0046656">
    <property type="term" value="P:folic acid biosynthetic process"/>
    <property type="evidence" value="ECO:0007669"/>
    <property type="project" value="UniProtKB-KW"/>
</dbReference>
<dbReference type="EC" id="4.1.3.38" evidence="8 10"/>
<evidence type="ECO:0000256" key="1">
    <source>
        <dbReference type="ARBA" id="ARBA00001933"/>
    </source>
</evidence>
<dbReference type="GO" id="GO:0008483">
    <property type="term" value="F:transaminase activity"/>
    <property type="evidence" value="ECO:0007669"/>
    <property type="project" value="UniProtKB-KW"/>
</dbReference>
<keyword evidence="6" id="KW-0456">Lyase</keyword>
<dbReference type="PATRIC" id="fig|1195246.3.peg.729"/>
<evidence type="ECO:0000256" key="5">
    <source>
        <dbReference type="ARBA" id="ARBA00022909"/>
    </source>
</evidence>
<keyword evidence="11" id="KW-0808">Transferase</keyword>
<dbReference type="SUPFAM" id="SSF56752">
    <property type="entry name" value="D-aminoacid aminotransferase-like PLP-dependent enzymes"/>
    <property type="match status" value="1"/>
</dbReference>
<name>I8UD98_9ALTE</name>
<dbReference type="InterPro" id="IPR017824">
    <property type="entry name" value="Aminodeoxychorismate_lyase_IV"/>
</dbReference>
<comment type="caution">
    <text evidence="11">The sequence shown here is derived from an EMBL/GenBank/DDBJ whole genome shotgun (WGS) entry which is preliminary data.</text>
</comment>
<dbReference type="GO" id="GO:0008696">
    <property type="term" value="F:4-amino-4-deoxychorismate lyase activity"/>
    <property type="evidence" value="ECO:0007669"/>
    <property type="project" value="UniProtKB-UniRule"/>
</dbReference>
<dbReference type="Proteomes" id="UP000035062">
    <property type="component" value="Unassembled WGS sequence"/>
</dbReference>